<evidence type="ECO:0000313" key="2">
    <source>
        <dbReference type="Proteomes" id="UP001377168"/>
    </source>
</evidence>
<comment type="caution">
    <text evidence="1">The sequence shown here is derived from an EMBL/GenBank/DDBJ whole genome shotgun (WGS) entry which is preliminary data.</text>
</comment>
<name>A0ACC6Q543_9ACTN</name>
<sequence length="234" mass="25142">MPRNTLTAEQIVRAAIELLDAEGLDGLNMRSLGSRLGSAATAVYWHVGNKDNLVRLAGDEVWQEVGLPDLDSLDWRTAATTMAAGQHAMMTRHPWLVQALAGHLLYGPQKARHDDHILAVYEKAGFVGAEADQAAATVFVFVLGSAAGASATIALTRRLNRGGGDAEEQLRDTMARAREIALTYPRLRSRLEEASAAEYNAAPDDSFAFGLEAILDGFEKRLAAQRTAAGSGDR</sequence>
<gene>
    <name evidence="1" type="ORF">WKI67_36255</name>
</gene>
<dbReference type="Proteomes" id="UP001377168">
    <property type="component" value="Unassembled WGS sequence"/>
</dbReference>
<evidence type="ECO:0000313" key="1">
    <source>
        <dbReference type="EMBL" id="MEJ8638819.1"/>
    </source>
</evidence>
<dbReference type="EMBL" id="JBBKAJ010000022">
    <property type="protein sequence ID" value="MEJ8638819.1"/>
    <property type="molecule type" value="Genomic_DNA"/>
</dbReference>
<keyword evidence="2" id="KW-1185">Reference proteome</keyword>
<reference evidence="1" key="1">
    <citation type="submission" date="2024-03" db="EMBL/GenBank/DDBJ databases">
        <title>Novel Streptomyces species of biotechnological and ecological value are a feature of Machair soil.</title>
        <authorList>
            <person name="Prole J.R."/>
            <person name="Goodfellow M."/>
            <person name="Allenby N."/>
            <person name="Ward A.C."/>
        </authorList>
    </citation>
    <scope>NUCLEOTIDE SEQUENCE</scope>
    <source>
        <strain evidence="1">MS2.AVA.5</strain>
    </source>
</reference>
<protein>
    <submittedName>
        <fullName evidence="1">TetR/AcrR family transcriptional regulator</fullName>
    </submittedName>
</protein>
<organism evidence="1 2">
    <name type="scientific">Streptomyces achmelvichensis</name>
    <dbReference type="NCBI Taxonomy" id="3134111"/>
    <lineage>
        <taxon>Bacteria</taxon>
        <taxon>Bacillati</taxon>
        <taxon>Actinomycetota</taxon>
        <taxon>Actinomycetes</taxon>
        <taxon>Kitasatosporales</taxon>
        <taxon>Streptomycetaceae</taxon>
        <taxon>Streptomyces</taxon>
    </lineage>
</organism>
<proteinExistence type="predicted"/>
<accession>A0ACC6Q543</accession>